<dbReference type="Gramene" id="AET1Gv20324800.10">
    <property type="protein sequence ID" value="AET1Gv20324800.10"/>
    <property type="gene ID" value="AET1Gv20324800"/>
</dbReference>
<organism evidence="1 2">
    <name type="scientific">Aegilops tauschii subsp. strangulata</name>
    <name type="common">Goatgrass</name>
    <dbReference type="NCBI Taxonomy" id="200361"/>
    <lineage>
        <taxon>Eukaryota</taxon>
        <taxon>Viridiplantae</taxon>
        <taxon>Streptophyta</taxon>
        <taxon>Embryophyta</taxon>
        <taxon>Tracheophyta</taxon>
        <taxon>Spermatophyta</taxon>
        <taxon>Magnoliopsida</taxon>
        <taxon>Liliopsida</taxon>
        <taxon>Poales</taxon>
        <taxon>Poaceae</taxon>
        <taxon>BOP clade</taxon>
        <taxon>Pooideae</taxon>
        <taxon>Triticodae</taxon>
        <taxon>Triticeae</taxon>
        <taxon>Triticinae</taxon>
        <taxon>Aegilops</taxon>
    </lineage>
</organism>
<accession>A0A452Y7R4</accession>
<sequence>HPRHTRICTATFSGAWAVTVSLPLNFEISTDSQIAIVLRLAVSTITSNYTMLSRESTDTHHETGPEGALFGWCRKDRYRCSCTGSGL</sequence>
<reference evidence="2" key="2">
    <citation type="journal article" date="2017" name="Nat. Plants">
        <title>The Aegilops tauschii genome reveals multiple impacts of transposons.</title>
        <authorList>
            <person name="Zhao G."/>
            <person name="Zou C."/>
            <person name="Li K."/>
            <person name="Wang K."/>
            <person name="Li T."/>
            <person name="Gao L."/>
            <person name="Zhang X."/>
            <person name="Wang H."/>
            <person name="Yang Z."/>
            <person name="Liu X."/>
            <person name="Jiang W."/>
            <person name="Mao L."/>
            <person name="Kong X."/>
            <person name="Jiao Y."/>
            <person name="Jia J."/>
        </authorList>
    </citation>
    <scope>NUCLEOTIDE SEQUENCE [LARGE SCALE GENOMIC DNA]</scope>
    <source>
        <strain evidence="2">cv. AL8/78</strain>
    </source>
</reference>
<dbReference type="AlphaFoldDB" id="A0A452Y7R4"/>
<reference evidence="2" key="1">
    <citation type="journal article" date="2014" name="Science">
        <title>Ancient hybridizations among the ancestral genomes of bread wheat.</title>
        <authorList>
            <consortium name="International Wheat Genome Sequencing Consortium,"/>
            <person name="Marcussen T."/>
            <person name="Sandve S.R."/>
            <person name="Heier L."/>
            <person name="Spannagl M."/>
            <person name="Pfeifer M."/>
            <person name="Jakobsen K.S."/>
            <person name="Wulff B.B."/>
            <person name="Steuernagel B."/>
            <person name="Mayer K.F."/>
            <person name="Olsen O.A."/>
        </authorList>
    </citation>
    <scope>NUCLEOTIDE SEQUENCE [LARGE SCALE GENOMIC DNA]</scope>
    <source>
        <strain evidence="2">cv. AL8/78</strain>
    </source>
</reference>
<dbReference type="Proteomes" id="UP000015105">
    <property type="component" value="Chromosome 1D"/>
</dbReference>
<dbReference type="EnsemblPlants" id="AET1Gv20324800.10">
    <property type="protein sequence ID" value="AET1Gv20324800.10"/>
    <property type="gene ID" value="AET1Gv20324800"/>
</dbReference>
<evidence type="ECO:0000313" key="1">
    <source>
        <dbReference type="EnsemblPlants" id="AET1Gv20324800.10"/>
    </source>
</evidence>
<name>A0A452Y7R4_AEGTS</name>
<keyword evidence="2" id="KW-1185">Reference proteome</keyword>
<proteinExistence type="predicted"/>
<reference evidence="1" key="3">
    <citation type="journal article" date="2017" name="Nature">
        <title>Genome sequence of the progenitor of the wheat D genome Aegilops tauschii.</title>
        <authorList>
            <person name="Luo M.C."/>
            <person name="Gu Y.Q."/>
            <person name="Puiu D."/>
            <person name="Wang H."/>
            <person name="Twardziok S.O."/>
            <person name="Deal K.R."/>
            <person name="Huo N."/>
            <person name="Zhu T."/>
            <person name="Wang L."/>
            <person name="Wang Y."/>
            <person name="McGuire P.E."/>
            <person name="Liu S."/>
            <person name="Long H."/>
            <person name="Ramasamy R.K."/>
            <person name="Rodriguez J.C."/>
            <person name="Van S.L."/>
            <person name="Yuan L."/>
            <person name="Wang Z."/>
            <person name="Xia Z."/>
            <person name="Xiao L."/>
            <person name="Anderson O.D."/>
            <person name="Ouyang S."/>
            <person name="Liang Y."/>
            <person name="Zimin A.V."/>
            <person name="Pertea G."/>
            <person name="Qi P."/>
            <person name="Bennetzen J.L."/>
            <person name="Dai X."/>
            <person name="Dawson M.W."/>
            <person name="Muller H.G."/>
            <person name="Kugler K."/>
            <person name="Rivarola-Duarte L."/>
            <person name="Spannagl M."/>
            <person name="Mayer K.F.X."/>
            <person name="Lu F.H."/>
            <person name="Bevan M.W."/>
            <person name="Leroy P."/>
            <person name="Li P."/>
            <person name="You F.M."/>
            <person name="Sun Q."/>
            <person name="Liu Z."/>
            <person name="Lyons E."/>
            <person name="Wicker T."/>
            <person name="Salzberg S.L."/>
            <person name="Devos K.M."/>
            <person name="Dvorak J."/>
        </authorList>
    </citation>
    <scope>NUCLEOTIDE SEQUENCE [LARGE SCALE GENOMIC DNA]</scope>
    <source>
        <strain evidence="1">cv. AL8/78</strain>
    </source>
</reference>
<reference evidence="1" key="5">
    <citation type="journal article" date="2021" name="G3 (Bethesda)">
        <title>Aegilops tauschii genome assembly Aet v5.0 features greater sequence contiguity and improved annotation.</title>
        <authorList>
            <person name="Wang L."/>
            <person name="Zhu T."/>
            <person name="Rodriguez J.C."/>
            <person name="Deal K.R."/>
            <person name="Dubcovsky J."/>
            <person name="McGuire P.E."/>
            <person name="Lux T."/>
            <person name="Spannagl M."/>
            <person name="Mayer K.F.X."/>
            <person name="Baldrich P."/>
            <person name="Meyers B.C."/>
            <person name="Huo N."/>
            <person name="Gu Y.Q."/>
            <person name="Zhou H."/>
            <person name="Devos K.M."/>
            <person name="Bennetzen J.L."/>
            <person name="Unver T."/>
            <person name="Budak H."/>
            <person name="Gulick P.J."/>
            <person name="Galiba G."/>
            <person name="Kalapos B."/>
            <person name="Nelson D.R."/>
            <person name="Li P."/>
            <person name="You F.M."/>
            <person name="Luo M.C."/>
            <person name="Dvorak J."/>
        </authorList>
    </citation>
    <scope>NUCLEOTIDE SEQUENCE [LARGE SCALE GENOMIC DNA]</scope>
    <source>
        <strain evidence="1">cv. AL8/78</strain>
    </source>
</reference>
<protein>
    <submittedName>
        <fullName evidence="1">Uncharacterized protein</fullName>
    </submittedName>
</protein>
<evidence type="ECO:0000313" key="2">
    <source>
        <dbReference type="Proteomes" id="UP000015105"/>
    </source>
</evidence>
<reference evidence="1" key="4">
    <citation type="submission" date="2019-03" db="UniProtKB">
        <authorList>
            <consortium name="EnsemblPlants"/>
        </authorList>
    </citation>
    <scope>IDENTIFICATION</scope>
</reference>